<organism evidence="4 5">
    <name type="scientific">Ralstonia phage RSB1</name>
    <dbReference type="NCBI Taxonomy" id="551790"/>
    <lineage>
        <taxon>Viruses</taxon>
        <taxon>Duplodnaviria</taxon>
        <taxon>Heunggongvirae</taxon>
        <taxon>Uroviricota</taxon>
        <taxon>Caudoviricetes</taxon>
        <taxon>Autographivirales</taxon>
        <taxon>Autonotataviridae</taxon>
        <taxon>Okabevirinae</taxon>
        <taxon>Higashivirus</taxon>
        <taxon>Higashivirus RSB1</taxon>
    </lineage>
</organism>
<evidence type="ECO:0000256" key="1">
    <source>
        <dbReference type="SAM" id="MobiDB-lite"/>
    </source>
</evidence>
<dbReference type="RefSeq" id="YP_002213713.1">
    <property type="nucleotide sequence ID" value="NC_011201.1"/>
</dbReference>
<name>B5BTW0_9CAUD</name>
<dbReference type="EMBL" id="AB451219">
    <property type="protein sequence ID" value="BAG70382.1"/>
    <property type="molecule type" value="Genomic_DNA"/>
</dbReference>
<dbReference type="Pfam" id="PF18909">
    <property type="entry name" value="dGTP_diPhyd_N"/>
    <property type="match status" value="1"/>
</dbReference>
<feature type="region of interest" description="Disordered" evidence="1">
    <location>
        <begin position="106"/>
        <end position="161"/>
    </location>
</feature>
<keyword evidence="2" id="KW-0472">Membrane</keyword>
<accession>B5BTW0</accession>
<feature type="transmembrane region" description="Helical" evidence="2">
    <location>
        <begin position="17"/>
        <end position="37"/>
    </location>
</feature>
<protein>
    <recommendedName>
        <fullName evidence="3">dATP/dGTP diphosphohydrolase N-terminal domain-containing protein</fullName>
    </recommendedName>
</protein>
<keyword evidence="2" id="KW-1133">Transmembrane helix</keyword>
<evidence type="ECO:0000313" key="5">
    <source>
        <dbReference type="Proteomes" id="UP000001854"/>
    </source>
</evidence>
<dbReference type="Proteomes" id="UP000001854">
    <property type="component" value="Segment"/>
</dbReference>
<sequence>MSNGGMKFDGDKPNTQLLFGGMPLALLGVSAVLTFGAKKYAAHSWKTVPNNVERYKAALIRHQLAIESGETHDSESGLPHAYHIACNALFLAELAAASLQRTECSERADRASPVQQPSGPADNRGGDGKHQCHARAVGGSAGRAEAQPEVAGGTVGDHGGRVRRDPIAAENLIDALAKSQQKTVCHSHAFVWGGYVQTPFGERAQYRCVHCNTIEQRRIPAITGGL</sequence>
<dbReference type="GeneID" id="6870728"/>
<dbReference type="InterPro" id="IPR044038">
    <property type="entry name" value="dATP/dGTP_diPOhydrolase_N"/>
</dbReference>
<keyword evidence="2" id="KW-0812">Transmembrane</keyword>
<proteinExistence type="predicted"/>
<feature type="domain" description="dATP/dGTP diphosphohydrolase N-terminal" evidence="3">
    <location>
        <begin position="3"/>
        <end position="97"/>
    </location>
</feature>
<evidence type="ECO:0000313" key="4">
    <source>
        <dbReference type="EMBL" id="BAG70382.1"/>
    </source>
</evidence>
<reference evidence="4 5" key="1">
    <citation type="journal article" date="2009" name="J. Bacteriol.">
        <title>Genomic characterization of Ralstonia solanacearum phage phiRSB1, a T7-like wide-host-range phage.</title>
        <authorList>
            <person name="Kawasaki T."/>
            <person name="Shimizu M."/>
            <person name="Satsuma H."/>
            <person name="Fujiwara A."/>
            <person name="Fujie M."/>
            <person name="Usami S."/>
            <person name="Yamada T."/>
        </authorList>
    </citation>
    <scope>NUCLEOTIDE SEQUENCE [LARGE SCALE GENOMIC DNA]</scope>
</reference>
<evidence type="ECO:0000259" key="3">
    <source>
        <dbReference type="Pfam" id="PF18909"/>
    </source>
</evidence>
<evidence type="ECO:0000256" key="2">
    <source>
        <dbReference type="SAM" id="Phobius"/>
    </source>
</evidence>
<dbReference type="KEGG" id="vg:6870728"/>
<keyword evidence="5" id="KW-1185">Reference proteome</keyword>
<dbReference type="OrthoDB" id="10560at10239"/>